<comment type="catalytic activity">
    <reaction evidence="1 8">
        <text>a 4-O-methyl-thymidine in DNA + L-cysteinyl-[protein] = a thymidine in DNA + S-methyl-L-cysteinyl-[protein]</text>
        <dbReference type="Rhea" id="RHEA:53428"/>
        <dbReference type="Rhea" id="RHEA-COMP:10131"/>
        <dbReference type="Rhea" id="RHEA-COMP:10132"/>
        <dbReference type="Rhea" id="RHEA-COMP:13555"/>
        <dbReference type="Rhea" id="RHEA-COMP:13556"/>
        <dbReference type="ChEBI" id="CHEBI:29950"/>
        <dbReference type="ChEBI" id="CHEBI:82612"/>
        <dbReference type="ChEBI" id="CHEBI:137386"/>
        <dbReference type="ChEBI" id="CHEBI:137387"/>
        <dbReference type="EC" id="2.1.1.63"/>
    </reaction>
</comment>
<dbReference type="HAMAP" id="MF_00772">
    <property type="entry name" value="OGT"/>
    <property type="match status" value="1"/>
</dbReference>
<evidence type="ECO:0000259" key="10">
    <source>
        <dbReference type="Pfam" id="PF02870"/>
    </source>
</evidence>
<evidence type="ECO:0000256" key="3">
    <source>
        <dbReference type="ARBA" id="ARBA00022603"/>
    </source>
</evidence>
<dbReference type="EC" id="2.1.1.63" evidence="8"/>
<gene>
    <name evidence="11" type="ORF">ACFQ2J_00155</name>
</gene>
<sequence>MSKRSFLYYDEVETPVGPITLVQDHKGLCRVDFGTFQSLSTHHNNWARKYFLCPEFTKDTAKLSEAKRQFLQYFRGERFEFDLKFQFYGTPFQQKVWNALYEHIPYGETRAYKDIAMAIQAPKAIRAIGGAVNRNPLSIIIPCHRVIGSNGKLVGYNGGLDIKRHLLEMEMPKALFNF</sequence>
<evidence type="ECO:0000256" key="2">
    <source>
        <dbReference type="ARBA" id="ARBA00022490"/>
    </source>
</evidence>
<evidence type="ECO:0000256" key="8">
    <source>
        <dbReference type="HAMAP-Rule" id="MF_00772"/>
    </source>
</evidence>
<dbReference type="Pfam" id="PF02870">
    <property type="entry name" value="Methyltransf_1N"/>
    <property type="match status" value="1"/>
</dbReference>
<dbReference type="InterPro" id="IPR008332">
    <property type="entry name" value="MethylG_MeTrfase_N"/>
</dbReference>
<evidence type="ECO:0000313" key="12">
    <source>
        <dbReference type="Proteomes" id="UP001596990"/>
    </source>
</evidence>
<evidence type="ECO:0000256" key="7">
    <source>
        <dbReference type="ARBA" id="ARBA00049348"/>
    </source>
</evidence>
<keyword evidence="2 8" id="KW-0963">Cytoplasm</keyword>
<reference evidence="12" key="1">
    <citation type="journal article" date="2019" name="Int. J. Syst. Evol. Microbiol.">
        <title>The Global Catalogue of Microorganisms (GCM) 10K type strain sequencing project: providing services to taxonomists for standard genome sequencing and annotation.</title>
        <authorList>
            <consortium name="The Broad Institute Genomics Platform"/>
            <consortium name="The Broad Institute Genome Sequencing Center for Infectious Disease"/>
            <person name="Wu L."/>
            <person name="Ma J."/>
        </authorList>
    </citation>
    <scope>NUCLEOTIDE SEQUENCE [LARGE SCALE GENOMIC DNA]</scope>
    <source>
        <strain evidence="12">CCUG 56607</strain>
    </source>
</reference>
<dbReference type="InterPro" id="IPR001497">
    <property type="entry name" value="MethylDNA_cys_MeTrfase_AS"/>
</dbReference>
<dbReference type="PROSITE" id="PS00374">
    <property type="entry name" value="MGMT"/>
    <property type="match status" value="1"/>
</dbReference>
<organism evidence="11 12">
    <name type="scientific">Thalassobacillus hwangdonensis</name>
    <dbReference type="NCBI Taxonomy" id="546108"/>
    <lineage>
        <taxon>Bacteria</taxon>
        <taxon>Bacillati</taxon>
        <taxon>Bacillota</taxon>
        <taxon>Bacilli</taxon>
        <taxon>Bacillales</taxon>
        <taxon>Bacillaceae</taxon>
        <taxon>Thalassobacillus</taxon>
    </lineage>
</organism>
<dbReference type="InterPro" id="IPR023546">
    <property type="entry name" value="MGMT"/>
</dbReference>
<dbReference type="NCBIfam" id="TIGR00589">
    <property type="entry name" value="ogt"/>
    <property type="match status" value="1"/>
</dbReference>
<keyword evidence="4 8" id="KW-0808">Transferase</keyword>
<dbReference type="Gene3D" id="1.10.10.10">
    <property type="entry name" value="Winged helix-like DNA-binding domain superfamily/Winged helix DNA-binding domain"/>
    <property type="match status" value="1"/>
</dbReference>
<evidence type="ECO:0000256" key="4">
    <source>
        <dbReference type="ARBA" id="ARBA00022679"/>
    </source>
</evidence>
<accession>A0ABW3KVN9</accession>
<comment type="similarity">
    <text evidence="8">Belongs to the MGMT family.</text>
</comment>
<keyword evidence="6 8" id="KW-0234">DNA repair</keyword>
<dbReference type="EMBL" id="JBHTKL010000001">
    <property type="protein sequence ID" value="MFD1017591.1"/>
    <property type="molecule type" value="Genomic_DNA"/>
</dbReference>
<dbReference type="RefSeq" id="WP_386055431.1">
    <property type="nucleotide sequence ID" value="NZ_JBHTKL010000001.1"/>
</dbReference>
<evidence type="ECO:0000313" key="11">
    <source>
        <dbReference type="EMBL" id="MFD1017591.1"/>
    </source>
</evidence>
<protein>
    <recommendedName>
        <fullName evidence="8">Methylated-DNA--protein-cysteine methyltransferase</fullName>
        <ecNumber evidence="8">2.1.1.63</ecNumber>
    </recommendedName>
    <alternativeName>
        <fullName evidence="8">6-O-methylguanine-DNA methyltransferase</fullName>
        <shortName evidence="8">MGMT</shortName>
    </alternativeName>
    <alternativeName>
        <fullName evidence="8">O-6-methylguanine-DNA-alkyltransferase</fullName>
    </alternativeName>
</protein>
<dbReference type="InterPro" id="IPR036217">
    <property type="entry name" value="MethylDNA_cys_MeTrfase_DNAb"/>
</dbReference>
<dbReference type="PANTHER" id="PTHR10815:SF5">
    <property type="entry name" value="METHYLATED-DNA--PROTEIN-CYSTEINE METHYLTRANSFERASE"/>
    <property type="match status" value="1"/>
</dbReference>
<evidence type="ECO:0000259" key="9">
    <source>
        <dbReference type="Pfam" id="PF01035"/>
    </source>
</evidence>
<dbReference type="SUPFAM" id="SSF46767">
    <property type="entry name" value="Methylated DNA-protein cysteine methyltransferase, C-terminal domain"/>
    <property type="match status" value="1"/>
</dbReference>
<keyword evidence="5 8" id="KW-0227">DNA damage</keyword>
<dbReference type="Proteomes" id="UP001596990">
    <property type="component" value="Unassembled WGS sequence"/>
</dbReference>
<dbReference type="PANTHER" id="PTHR10815">
    <property type="entry name" value="METHYLATED-DNA--PROTEIN-CYSTEINE METHYLTRANSFERASE"/>
    <property type="match status" value="1"/>
</dbReference>
<dbReference type="SUPFAM" id="SSF53155">
    <property type="entry name" value="Methylated DNA-protein cysteine methyltransferase domain"/>
    <property type="match status" value="1"/>
</dbReference>
<name>A0ABW3KVN9_9BACI</name>
<comment type="catalytic activity">
    <reaction evidence="7 8">
        <text>a 6-O-methyl-2'-deoxyguanosine in DNA + L-cysteinyl-[protein] = S-methyl-L-cysteinyl-[protein] + a 2'-deoxyguanosine in DNA</text>
        <dbReference type="Rhea" id="RHEA:24000"/>
        <dbReference type="Rhea" id="RHEA-COMP:10131"/>
        <dbReference type="Rhea" id="RHEA-COMP:10132"/>
        <dbReference type="Rhea" id="RHEA-COMP:11367"/>
        <dbReference type="Rhea" id="RHEA-COMP:11368"/>
        <dbReference type="ChEBI" id="CHEBI:29950"/>
        <dbReference type="ChEBI" id="CHEBI:82612"/>
        <dbReference type="ChEBI" id="CHEBI:85445"/>
        <dbReference type="ChEBI" id="CHEBI:85448"/>
        <dbReference type="EC" id="2.1.1.63"/>
    </reaction>
</comment>
<dbReference type="InterPro" id="IPR014048">
    <property type="entry name" value="MethylDNA_cys_MeTrfase_DNA-bd"/>
</dbReference>
<evidence type="ECO:0000256" key="1">
    <source>
        <dbReference type="ARBA" id="ARBA00001286"/>
    </source>
</evidence>
<comment type="subcellular location">
    <subcellularLocation>
        <location evidence="8">Cytoplasm</location>
    </subcellularLocation>
</comment>
<feature type="domain" description="Methylated-DNA-[protein]-cysteine S-methyltransferase DNA binding" evidence="9">
    <location>
        <begin position="91"/>
        <end position="170"/>
    </location>
</feature>
<feature type="domain" description="Methylguanine DNA methyltransferase ribonuclease-like" evidence="10">
    <location>
        <begin position="7"/>
        <end position="86"/>
    </location>
</feature>
<comment type="caution">
    <text evidence="11">The sequence shown here is derived from an EMBL/GenBank/DDBJ whole genome shotgun (WGS) entry which is preliminary data.</text>
</comment>
<comment type="miscellaneous">
    <text evidence="8">This enzyme catalyzes only one turnover and therefore is not strictly catalytic. According to one definition, an enzyme is a biocatalyst that acts repeatedly and over many reaction cycles.</text>
</comment>
<feature type="active site" description="Nucleophile; methyl group acceptor" evidence="8">
    <location>
        <position position="143"/>
    </location>
</feature>
<dbReference type="CDD" id="cd06445">
    <property type="entry name" value="ATase"/>
    <property type="match status" value="1"/>
</dbReference>
<dbReference type="Pfam" id="PF01035">
    <property type="entry name" value="DNA_binding_1"/>
    <property type="match status" value="1"/>
</dbReference>
<keyword evidence="3 8" id="KW-0489">Methyltransferase</keyword>
<evidence type="ECO:0000256" key="5">
    <source>
        <dbReference type="ARBA" id="ARBA00022763"/>
    </source>
</evidence>
<comment type="function">
    <text evidence="8">Involved in the cellular defense against the biological effects of O6-methylguanine (O6-MeG) and O4-methylthymine (O4-MeT) in DNA. Repairs the methylated nucleobase in DNA by stoichiometrically transferring the methyl group to a cysteine residue in the enzyme. This is a suicide reaction: the enzyme is irreversibly inactivated.</text>
</comment>
<keyword evidence="12" id="KW-1185">Reference proteome</keyword>
<dbReference type="Gene3D" id="3.30.160.70">
    <property type="entry name" value="Methylated DNA-protein cysteine methyltransferase domain"/>
    <property type="match status" value="1"/>
</dbReference>
<dbReference type="InterPro" id="IPR036631">
    <property type="entry name" value="MGMT_N_sf"/>
</dbReference>
<evidence type="ECO:0000256" key="6">
    <source>
        <dbReference type="ARBA" id="ARBA00023204"/>
    </source>
</evidence>
<dbReference type="GO" id="GO:0003908">
    <property type="term" value="F:methylated-DNA-[protein]-cysteine S-methyltransferase activity"/>
    <property type="evidence" value="ECO:0007669"/>
    <property type="project" value="UniProtKB-EC"/>
</dbReference>
<dbReference type="InterPro" id="IPR036388">
    <property type="entry name" value="WH-like_DNA-bd_sf"/>
</dbReference>
<dbReference type="GO" id="GO:0032259">
    <property type="term" value="P:methylation"/>
    <property type="evidence" value="ECO:0007669"/>
    <property type="project" value="UniProtKB-KW"/>
</dbReference>
<proteinExistence type="inferred from homology"/>